<keyword evidence="3" id="KW-1185">Reference proteome</keyword>
<dbReference type="CDD" id="cd07040">
    <property type="entry name" value="HP"/>
    <property type="match status" value="1"/>
</dbReference>
<evidence type="ECO:0000256" key="1">
    <source>
        <dbReference type="SAM" id="MobiDB-lite"/>
    </source>
</evidence>
<dbReference type="InterPro" id="IPR029033">
    <property type="entry name" value="His_PPase_superfam"/>
</dbReference>
<dbReference type="SMART" id="SM00855">
    <property type="entry name" value="PGAM"/>
    <property type="match status" value="1"/>
</dbReference>
<evidence type="ECO:0000313" key="2">
    <source>
        <dbReference type="EMBL" id="TKA82808.1"/>
    </source>
</evidence>
<dbReference type="AlphaFoldDB" id="A0A4U0Y312"/>
<sequence length="254" mass="28562">MAPIIHCVRHAQGYHNLNVANHVMPDPLLTPFGEEQCRLLTQNFPHHANVECVVASPLIRTLHTALLGFGEELNKKGLKVLALPELQETSDLPCDTGSGLDVLTKEFEGKPVDLSLVTPDWNSKRGKWDPRGPAIEARAKEARLWLMARPEKEIVLVTHGGLLHSFTEDWSDSDRFCGTGWANTEFRSYTFSDSEPAEAHIIETPESRKLRKPGDAKPLDREEQAQLKRTTRKEWQDQGYVDQGKAQEVVKAKV</sequence>
<feature type="compositionally biased region" description="Basic and acidic residues" evidence="1">
    <location>
        <begin position="207"/>
        <end position="236"/>
    </location>
</feature>
<feature type="region of interest" description="Disordered" evidence="1">
    <location>
        <begin position="207"/>
        <end position="239"/>
    </location>
</feature>
<dbReference type="GO" id="GO:0016791">
    <property type="term" value="F:phosphatase activity"/>
    <property type="evidence" value="ECO:0007669"/>
    <property type="project" value="TreeGrafter"/>
</dbReference>
<dbReference type="PANTHER" id="PTHR48100:SF54">
    <property type="entry name" value="PHOSPHATASE SPAC5H10.03-RELATED"/>
    <property type="match status" value="1"/>
</dbReference>
<protein>
    <submittedName>
        <fullName evidence="2">Uncharacterized protein</fullName>
    </submittedName>
</protein>
<comment type="caution">
    <text evidence="2">The sequence shown here is derived from an EMBL/GenBank/DDBJ whole genome shotgun (WGS) entry which is preliminary data.</text>
</comment>
<dbReference type="Gene3D" id="3.40.50.1240">
    <property type="entry name" value="Phosphoglycerate mutase-like"/>
    <property type="match status" value="1"/>
</dbReference>
<dbReference type="Proteomes" id="UP000309340">
    <property type="component" value="Unassembled WGS sequence"/>
</dbReference>
<dbReference type="EMBL" id="NAJQ01000024">
    <property type="protein sequence ID" value="TKA82808.1"/>
    <property type="molecule type" value="Genomic_DNA"/>
</dbReference>
<dbReference type="GO" id="GO:0005737">
    <property type="term" value="C:cytoplasm"/>
    <property type="evidence" value="ECO:0007669"/>
    <property type="project" value="TreeGrafter"/>
</dbReference>
<accession>A0A4U0Y312</accession>
<dbReference type="Pfam" id="PF00300">
    <property type="entry name" value="His_Phos_1"/>
    <property type="match status" value="1"/>
</dbReference>
<gene>
    <name evidence="2" type="ORF">B0A55_01057</name>
</gene>
<evidence type="ECO:0000313" key="3">
    <source>
        <dbReference type="Proteomes" id="UP000309340"/>
    </source>
</evidence>
<dbReference type="PANTHER" id="PTHR48100">
    <property type="entry name" value="BROAD-SPECIFICITY PHOSPHATASE YOR283W-RELATED"/>
    <property type="match status" value="1"/>
</dbReference>
<reference evidence="2 3" key="1">
    <citation type="submission" date="2017-03" db="EMBL/GenBank/DDBJ databases">
        <title>Genomes of endolithic fungi from Antarctica.</title>
        <authorList>
            <person name="Coleine C."/>
            <person name="Masonjones S."/>
            <person name="Stajich J.E."/>
        </authorList>
    </citation>
    <scope>NUCLEOTIDE SEQUENCE [LARGE SCALE GENOMIC DNA]</scope>
    <source>
        <strain evidence="2 3">CCFEE 5184</strain>
    </source>
</reference>
<organism evidence="2 3">
    <name type="scientific">Friedmanniomyces simplex</name>
    <dbReference type="NCBI Taxonomy" id="329884"/>
    <lineage>
        <taxon>Eukaryota</taxon>
        <taxon>Fungi</taxon>
        <taxon>Dikarya</taxon>
        <taxon>Ascomycota</taxon>
        <taxon>Pezizomycotina</taxon>
        <taxon>Dothideomycetes</taxon>
        <taxon>Dothideomycetidae</taxon>
        <taxon>Mycosphaerellales</taxon>
        <taxon>Teratosphaeriaceae</taxon>
        <taxon>Friedmanniomyces</taxon>
    </lineage>
</organism>
<dbReference type="SUPFAM" id="SSF53254">
    <property type="entry name" value="Phosphoglycerate mutase-like"/>
    <property type="match status" value="1"/>
</dbReference>
<proteinExistence type="predicted"/>
<name>A0A4U0Y312_9PEZI</name>
<dbReference type="OrthoDB" id="496981at2759"/>
<dbReference type="InterPro" id="IPR013078">
    <property type="entry name" value="His_Pase_superF_clade-1"/>
</dbReference>
<dbReference type="InterPro" id="IPR050275">
    <property type="entry name" value="PGM_Phosphatase"/>
</dbReference>